<feature type="region of interest" description="Disordered" evidence="1">
    <location>
        <begin position="103"/>
        <end position="246"/>
    </location>
</feature>
<feature type="signal peptide" evidence="2">
    <location>
        <begin position="1"/>
        <end position="19"/>
    </location>
</feature>
<dbReference type="OrthoDB" id="1428625at2759"/>
<feature type="compositionally biased region" description="Acidic residues" evidence="1">
    <location>
        <begin position="110"/>
        <end position="121"/>
    </location>
</feature>
<evidence type="ECO:0000256" key="2">
    <source>
        <dbReference type="SAM" id="SignalP"/>
    </source>
</evidence>
<evidence type="ECO:0000313" key="4">
    <source>
        <dbReference type="Proteomes" id="UP000257109"/>
    </source>
</evidence>
<reference evidence="3" key="1">
    <citation type="submission" date="2018-05" db="EMBL/GenBank/DDBJ databases">
        <title>Draft genome of Mucuna pruriens seed.</title>
        <authorList>
            <person name="Nnadi N.E."/>
            <person name="Vos R."/>
            <person name="Hasami M.H."/>
            <person name="Devisetty U.K."/>
            <person name="Aguiy J.C."/>
        </authorList>
    </citation>
    <scope>NUCLEOTIDE SEQUENCE [LARGE SCALE GENOMIC DNA]</scope>
    <source>
        <strain evidence="3">JCA_2017</strain>
    </source>
</reference>
<protein>
    <submittedName>
        <fullName evidence="3">Hmu</fullName>
    </submittedName>
</protein>
<gene>
    <name evidence="3" type="primary">hmu</name>
    <name evidence="3" type="ORF">CR513_61768</name>
</gene>
<feature type="chain" id="PRO_5016811522" evidence="2">
    <location>
        <begin position="20"/>
        <end position="246"/>
    </location>
</feature>
<accession>A0A371E243</accession>
<feature type="non-terminal residue" evidence="3">
    <location>
        <position position="1"/>
    </location>
</feature>
<evidence type="ECO:0000313" key="3">
    <source>
        <dbReference type="EMBL" id="RDX60121.1"/>
    </source>
</evidence>
<keyword evidence="4" id="KW-1185">Reference proteome</keyword>
<comment type="caution">
    <text evidence="3">The sequence shown here is derived from an EMBL/GenBank/DDBJ whole genome shotgun (WGS) entry which is preliminary data.</text>
</comment>
<organism evidence="3 4">
    <name type="scientific">Mucuna pruriens</name>
    <name type="common">Velvet bean</name>
    <name type="synonym">Dolichos pruriens</name>
    <dbReference type="NCBI Taxonomy" id="157652"/>
    <lineage>
        <taxon>Eukaryota</taxon>
        <taxon>Viridiplantae</taxon>
        <taxon>Streptophyta</taxon>
        <taxon>Embryophyta</taxon>
        <taxon>Tracheophyta</taxon>
        <taxon>Spermatophyta</taxon>
        <taxon>Magnoliopsida</taxon>
        <taxon>eudicotyledons</taxon>
        <taxon>Gunneridae</taxon>
        <taxon>Pentapetalae</taxon>
        <taxon>rosids</taxon>
        <taxon>fabids</taxon>
        <taxon>Fabales</taxon>
        <taxon>Fabaceae</taxon>
        <taxon>Papilionoideae</taxon>
        <taxon>50 kb inversion clade</taxon>
        <taxon>NPAAA clade</taxon>
        <taxon>indigoferoid/millettioid clade</taxon>
        <taxon>Phaseoleae</taxon>
        <taxon>Mucuna</taxon>
    </lineage>
</organism>
<dbReference type="AlphaFoldDB" id="A0A371E243"/>
<sequence length="246" mass="27352">MVNKYFALMLVSLVFAVDAAFDSEKLLNECNNACHGDCHIYPAAFCKWWCGVNCEAIIATESPSGRNQTSSSDDDASKKFPKPVEKDYLAYKKTGDDISAKFPVLRDKNDDSDDEKAGDDESLGKSPKKKHSDDKKAGDDASRKSLKKDNSDNKKARDDKLGKPSKKDHSDDKNDASRKPSKKDHSDYKKVEDDASEKPSKKYHSNYKKEVDGSGKPSTKDYSNYKKEDDASKKFSLPTETGPLGL</sequence>
<evidence type="ECO:0000256" key="1">
    <source>
        <dbReference type="SAM" id="MobiDB-lite"/>
    </source>
</evidence>
<dbReference type="EMBL" id="QJKJ01017103">
    <property type="protein sequence ID" value="RDX60121.1"/>
    <property type="molecule type" value="Genomic_DNA"/>
</dbReference>
<feature type="compositionally biased region" description="Basic and acidic residues" evidence="1">
    <location>
        <begin position="223"/>
        <end position="233"/>
    </location>
</feature>
<name>A0A371E243_MUCPR</name>
<dbReference type="Proteomes" id="UP000257109">
    <property type="component" value="Unassembled WGS sequence"/>
</dbReference>
<keyword evidence="2" id="KW-0732">Signal</keyword>
<proteinExistence type="predicted"/>
<feature type="compositionally biased region" description="Basic and acidic residues" evidence="1">
    <location>
        <begin position="131"/>
        <end position="200"/>
    </location>
</feature>